<proteinExistence type="predicted"/>
<dbReference type="EMBL" id="VZIZ01000017">
    <property type="protein sequence ID" value="KAF0568714.1"/>
    <property type="molecule type" value="Genomic_DNA"/>
</dbReference>
<dbReference type="Proteomes" id="UP000471465">
    <property type="component" value="Unassembled WGS sequence"/>
</dbReference>
<dbReference type="AlphaFoldDB" id="A0A6N7BYK9"/>
<evidence type="ECO:0000259" key="1">
    <source>
        <dbReference type="Pfam" id="PF18735"/>
    </source>
</evidence>
<evidence type="ECO:0000313" key="3">
    <source>
        <dbReference type="Proteomes" id="UP000471465"/>
    </source>
</evidence>
<dbReference type="RefSeq" id="WP_160022169.1">
    <property type="nucleotide sequence ID" value="NZ_VZIZ01000017.1"/>
</dbReference>
<keyword evidence="3" id="KW-1185">Reference proteome</keyword>
<sequence length="227" mass="26339">MTFDSIRRKNNSRFNEVQVYLNFITSLEPQSPQGTTSNEVKIMRGLFYVHLYAVIEKSVNEMVETTISIINSSRVQSNHFTLEFNTIAKINKIQAIKDCSNKKMLIKSADLFEEINSTRVVEINETSFSMKLQNIWADTIEEILTSFGIKNFRLETEEKVAVNEIVDNRNKVAHGRETAVKIGERHRADALRRRLNTAQLLISKVLDSLEDFYTRKAYIKPVARRRY</sequence>
<evidence type="ECO:0000313" key="2">
    <source>
        <dbReference type="EMBL" id="KAF0568714.1"/>
    </source>
</evidence>
<gene>
    <name evidence="2" type="ORF">FQV37_772</name>
</gene>
<name>A0A6N7BYK9_9GAMM</name>
<protein>
    <recommendedName>
        <fullName evidence="1">RiboL-PSP-HEPN domain-containing protein</fullName>
    </recommendedName>
</protein>
<dbReference type="InterPro" id="IPR041519">
    <property type="entry name" value="HEPN_RiboL-PSP"/>
</dbReference>
<reference evidence="2 3" key="1">
    <citation type="submission" date="2019-09" db="EMBL/GenBank/DDBJ databases">
        <title>Draft genome sequence of Psychrobacter nivimaris LAMA 639, in search for biotechnological relevant genes.</title>
        <authorList>
            <person name="Lima A.O.S."/>
            <person name="Staloch B.E.K."/>
            <person name="Freitas R.C."/>
            <person name="Niero H."/>
            <person name="Silva M.A.C."/>
        </authorList>
    </citation>
    <scope>NUCLEOTIDE SEQUENCE [LARGE SCALE GENOMIC DNA]</scope>
    <source>
        <strain evidence="2 3">LAMA 639</strain>
    </source>
</reference>
<feature type="domain" description="RiboL-PSP-HEPN" evidence="1">
    <location>
        <begin position="11"/>
        <end position="183"/>
    </location>
</feature>
<comment type="caution">
    <text evidence="2">The sequence shown here is derived from an EMBL/GenBank/DDBJ whole genome shotgun (WGS) entry which is preliminary data.</text>
</comment>
<dbReference type="Pfam" id="PF18735">
    <property type="entry name" value="HEPN_RiboL-PSP"/>
    <property type="match status" value="1"/>
</dbReference>
<organism evidence="2 3">
    <name type="scientific">Psychrobacter nivimaris</name>
    <dbReference type="NCBI Taxonomy" id="281738"/>
    <lineage>
        <taxon>Bacteria</taxon>
        <taxon>Pseudomonadati</taxon>
        <taxon>Pseudomonadota</taxon>
        <taxon>Gammaproteobacteria</taxon>
        <taxon>Moraxellales</taxon>
        <taxon>Moraxellaceae</taxon>
        <taxon>Psychrobacter</taxon>
    </lineage>
</organism>
<accession>A0A6N7BYK9</accession>